<evidence type="ECO:0000259" key="2">
    <source>
        <dbReference type="Pfam" id="PF18962"/>
    </source>
</evidence>
<dbReference type="OrthoDB" id="2582440at2"/>
<dbReference type="RefSeq" id="WP_092853381.1">
    <property type="nucleotide sequence ID" value="NZ_FOMI01000011.1"/>
</dbReference>
<protein>
    <submittedName>
        <fullName evidence="3">Por secretion system C-terminal sorting domain-containing protein</fullName>
    </submittedName>
</protein>
<dbReference type="Pfam" id="PF18962">
    <property type="entry name" value="Por_Secre_tail"/>
    <property type="match status" value="1"/>
</dbReference>
<dbReference type="Gene3D" id="2.60.120.200">
    <property type="match status" value="1"/>
</dbReference>
<evidence type="ECO:0000256" key="1">
    <source>
        <dbReference type="ARBA" id="ARBA00022729"/>
    </source>
</evidence>
<dbReference type="EMBL" id="FOMI01000011">
    <property type="protein sequence ID" value="SFD36958.1"/>
    <property type="molecule type" value="Genomic_DNA"/>
</dbReference>
<accession>A0A1I1RXF1</accession>
<dbReference type="GO" id="GO:0005975">
    <property type="term" value="P:carbohydrate metabolic process"/>
    <property type="evidence" value="ECO:0007669"/>
    <property type="project" value="UniProtKB-ARBA"/>
</dbReference>
<dbReference type="InterPro" id="IPR013320">
    <property type="entry name" value="ConA-like_dom_sf"/>
</dbReference>
<proteinExistence type="predicted"/>
<dbReference type="Proteomes" id="UP000199439">
    <property type="component" value="Unassembled WGS sequence"/>
</dbReference>
<evidence type="ECO:0000313" key="4">
    <source>
        <dbReference type="Proteomes" id="UP000199439"/>
    </source>
</evidence>
<reference evidence="4" key="1">
    <citation type="submission" date="2016-10" db="EMBL/GenBank/DDBJ databases">
        <authorList>
            <person name="Varghese N."/>
            <person name="Submissions S."/>
        </authorList>
    </citation>
    <scope>NUCLEOTIDE SEQUENCE [LARGE SCALE GENOMIC DNA]</scope>
    <source>
        <strain evidence="4">DSM 25730</strain>
    </source>
</reference>
<organism evidence="3 4">
    <name type="scientific">Algibacter pectinivorans</name>
    <dbReference type="NCBI Taxonomy" id="870482"/>
    <lineage>
        <taxon>Bacteria</taxon>
        <taxon>Pseudomonadati</taxon>
        <taxon>Bacteroidota</taxon>
        <taxon>Flavobacteriia</taxon>
        <taxon>Flavobacteriales</taxon>
        <taxon>Flavobacteriaceae</taxon>
        <taxon>Algibacter</taxon>
    </lineage>
</organism>
<dbReference type="STRING" id="870482.SAMN04487987_11119"/>
<gene>
    <name evidence="3" type="ORF">SAMN04487987_11119</name>
</gene>
<dbReference type="AlphaFoldDB" id="A0A1I1RXF1"/>
<dbReference type="NCBIfam" id="TIGR04183">
    <property type="entry name" value="Por_Secre_tail"/>
    <property type="match status" value="1"/>
</dbReference>
<dbReference type="Pfam" id="PF13385">
    <property type="entry name" value="Laminin_G_3"/>
    <property type="match status" value="1"/>
</dbReference>
<name>A0A1I1RXF1_9FLAO</name>
<keyword evidence="1" id="KW-0732">Signal</keyword>
<keyword evidence="4" id="KW-1185">Reference proteome</keyword>
<sequence>MKHFVIIISVVLSLIIGIKKTYAQVHSIPNCAQNYNLNWSTNMANENFWPPGKLSNTYKNVNNSGTDITISFTGETNTLGFWYGNTPKVGSQSSYLYKGIDLLSNGFSGPGITCTITFSKPVYAFSFDIHHINKWNTNGDKYTFTGKDVNGNTLYPEFTHSSSPSYESDSNTGIVNALTNKISGDNAIIGVNYTTPNYIKSVSFLWEDCDTCNNNLPHATGLGSFNFCMPQIIDFDGKDDYISTSPFINDKKEVTMMSWIKLDKKSDGGYIMGQPNFNMAIDSNKKIRAHIKTNEGTPIKSPDLSEYSLQENLWYHVALKFDSNSGTAILYLNGNAIWTYSNDNLIHNSIAANTEGHVYDFEIGRNPETKNDYFEGSIYESKVFKTALNENQLHQQINQEIENNDGHVRGIIIPKDIEGLLWSDLLLYYNMSNTENGNVTDLSSHGRDGKINNIQPDQTRQDFTAPLPYVTTKTSQGNWKNKENWENGSHLDISTKIPSHAIIKIKGDLEIDTSVETTGLIIDNNKTLKIINNSALINTWYLALDGVLDLENNSQLIQTSTSTLNPTSSGILQRNIQGTADTYTYNYWSSPVGKTNNHSINNPYTVKDIFKDITFISTGYNGIISPLSIADYWIWKYNNMLSDKYSTWQQVRSSGEILPGEGFTMKGPGTGTISESQDYVLQGKPNNGEISLPVYAGNDYLIGNPYPSAIDAVKFIQDNKSVINGEGATDGTLYFWKHWGGGSHLASEYQGGYATYSLSGAVPAAGKMEDESIFSTGGTQTELPSRYIPVGQGFYATAETNGKITFNNSQRAYYTNSNTASKSTSSKNVTENNDDPRTKLRLGFNSVGGLQRQLLVTVDENASTGYDWGYDSKYIDTQADDMYWLIDNQKYTIQGVNEFSKQLAFPLGIHTKTDGYNSIQIDEIKNPQVDFDLYLHDKALGVYHDLTQGKFETYLEAGEHLDRFELTFQKGQTLDIVENSMDQIEVYYSNENANIVINNPKSKQIEKVEMFNLLGQTLFKYHANTTQNHLEYNTQQITPGNYILKIDSEYGSVSKKVFIK</sequence>
<dbReference type="SUPFAM" id="SSF49899">
    <property type="entry name" value="Concanavalin A-like lectins/glucanases"/>
    <property type="match status" value="1"/>
</dbReference>
<dbReference type="InterPro" id="IPR026444">
    <property type="entry name" value="Secre_tail"/>
</dbReference>
<dbReference type="GO" id="GO:0004553">
    <property type="term" value="F:hydrolase activity, hydrolyzing O-glycosyl compounds"/>
    <property type="evidence" value="ECO:0007669"/>
    <property type="project" value="UniProtKB-ARBA"/>
</dbReference>
<evidence type="ECO:0000313" key="3">
    <source>
        <dbReference type="EMBL" id="SFD36958.1"/>
    </source>
</evidence>
<feature type="domain" description="Secretion system C-terminal sorting" evidence="2">
    <location>
        <begin position="990"/>
        <end position="1059"/>
    </location>
</feature>